<reference evidence="1 2" key="1">
    <citation type="submission" date="2015-01" db="EMBL/GenBank/DDBJ databases">
        <title>Evolution of Trichinella species and genotypes.</title>
        <authorList>
            <person name="Korhonen P.K."/>
            <person name="Edoardo P."/>
            <person name="Giuseppe L.R."/>
            <person name="Gasser R.B."/>
        </authorList>
    </citation>
    <scope>NUCLEOTIDE SEQUENCE [LARGE SCALE GENOMIC DNA]</scope>
    <source>
        <strain evidence="1">ISS3</strain>
    </source>
</reference>
<dbReference type="InParanoid" id="A0A0V1BWF7"/>
<organism evidence="1 2">
    <name type="scientific">Trichinella spiralis</name>
    <name type="common">Trichina worm</name>
    <dbReference type="NCBI Taxonomy" id="6334"/>
    <lineage>
        <taxon>Eukaryota</taxon>
        <taxon>Metazoa</taxon>
        <taxon>Ecdysozoa</taxon>
        <taxon>Nematoda</taxon>
        <taxon>Enoplea</taxon>
        <taxon>Dorylaimia</taxon>
        <taxon>Trichinellida</taxon>
        <taxon>Trichinellidae</taxon>
        <taxon>Trichinella</taxon>
    </lineage>
</organism>
<name>A0A0V1BWF7_TRISP</name>
<comment type="caution">
    <text evidence="1">The sequence shown here is derived from an EMBL/GenBank/DDBJ whole genome shotgun (WGS) entry which is preliminary data.</text>
</comment>
<dbReference type="Proteomes" id="UP000054776">
    <property type="component" value="Unassembled WGS sequence"/>
</dbReference>
<sequence>MSDIFARIHRLFVLNRVKCCEGTRRHILFACSSNMNKSVLLMEKKTVAKQKAKQSFFYVRAH</sequence>
<dbReference type="AlphaFoldDB" id="A0A0V1BWF7"/>
<accession>A0A0V1BWF7</accession>
<gene>
    <name evidence="1" type="ORF">T01_7249</name>
</gene>
<proteinExistence type="predicted"/>
<evidence type="ECO:0000313" key="1">
    <source>
        <dbReference type="EMBL" id="KRY41481.1"/>
    </source>
</evidence>
<protein>
    <submittedName>
        <fullName evidence="1">Uncharacterized protein</fullName>
    </submittedName>
</protein>
<evidence type="ECO:0000313" key="2">
    <source>
        <dbReference type="Proteomes" id="UP000054776"/>
    </source>
</evidence>
<dbReference type="EMBL" id="JYDH01000007">
    <property type="protein sequence ID" value="KRY41481.1"/>
    <property type="molecule type" value="Genomic_DNA"/>
</dbReference>
<keyword evidence="2" id="KW-1185">Reference proteome</keyword>